<accession>A0ACA9NNT5</accession>
<keyword evidence="2" id="KW-1185">Reference proteome</keyword>
<evidence type="ECO:0000313" key="1">
    <source>
        <dbReference type="EMBL" id="CAG8668370.1"/>
    </source>
</evidence>
<dbReference type="Proteomes" id="UP000789525">
    <property type="component" value="Unassembled WGS sequence"/>
</dbReference>
<feature type="non-terminal residue" evidence="1">
    <location>
        <position position="1"/>
    </location>
</feature>
<sequence length="1047" mass="118163">VQSCLKLMVPLLNEQYVSSTLQAQILRGLLKCTDETKVVEILIGWCDRTHSCDSLYKTYILPKLQVKRLPNRILHLLQAIVRKVSTYEACILIQQVADNELQNEARKRKKKLDEVTDNGSDFRNEILGDDAHFMVLDDNMQDQDDGELIIEQLTDCLQIISKAALYHMALNSNEEANQDCYSIFSFRYPTFCRLFPAITAILASRKLRAKQLQQLRDPFGESLLAIWANLLCHQNNMSDSPEETEDADQTSMPMIHERWSDVNEIRRTPGIGDIWCGLANDEEDSRLKKARQILKMKSCGATGSESDCLDSCVIPSDQLVILLVYHVNAIAIVEKLLELGRHGSENTSYDYCQKVMPLLGDLFEMTTFNVGKQAVISTLVHLDALPTIVSYLNLSLPQNDMSSDANAILSAIGRISLELLEAVVKFFPSFPYLLKPNMRELLPPLISQEGHLRILWDPIAAFHESGDVQGVIDIVKHQKYYPECLRDHSIVNQILVALRLLLCYTYSEGGMLQILKARMDDYSGLDNGDSLFVFLLRLLNHAAEVLSDMSDFVVYADHQISSDSSLSSTTADDNNYIAQEESRNQEATKFFGNSMESNRNDPPLNPTFIPSGVFLSSEISEHRKELLDLVWYNLILIRRFLKVVYGDPNSRVAKRHFKNIYDENERPDDPLPSQKKSMTQSCIESWLMLVSALDHLDGRLSDQLGAVALLGTDHPLKSGQSAQIARVRGLLLNMFGLLTQVIIEEKNPARSELLYRARLFSDFAGRHVVKHLIDFIFDGPNNFLSGLHILSEILPTPLVMGNQPHGSNEQKGDEYFDNYESPAGISDPHPEAQILREYWVNQLIPLRDDLMHLIKSLAPSSSKVIHIMLRTLICQIVDLDVHDRGIGKGVVKTVINGVYEALVEFQHTPEKVDDKKLNINNNEVEGNVETIDDENSVEFDIKLSLFGRWLSLLISLGSNSLGRTLLLDAFSGANDTIIMTDNKKISDTCHDFIHTLLSLINSNNNLGFIYDLIMELLFSICNYTITVSGSNMPEMDNLKLIIETLLD</sequence>
<feature type="non-terminal residue" evidence="1">
    <location>
        <position position="1047"/>
    </location>
</feature>
<comment type="caution">
    <text evidence="1">The sequence shown here is derived from an EMBL/GenBank/DDBJ whole genome shotgun (WGS) entry which is preliminary data.</text>
</comment>
<name>A0ACA9NNT5_9GLOM</name>
<protein>
    <submittedName>
        <fullName evidence="1">3906_t:CDS:1</fullName>
    </submittedName>
</protein>
<organism evidence="1 2">
    <name type="scientific">Acaulospora colombiana</name>
    <dbReference type="NCBI Taxonomy" id="27376"/>
    <lineage>
        <taxon>Eukaryota</taxon>
        <taxon>Fungi</taxon>
        <taxon>Fungi incertae sedis</taxon>
        <taxon>Mucoromycota</taxon>
        <taxon>Glomeromycotina</taxon>
        <taxon>Glomeromycetes</taxon>
        <taxon>Diversisporales</taxon>
        <taxon>Acaulosporaceae</taxon>
        <taxon>Acaulospora</taxon>
    </lineage>
</organism>
<proteinExistence type="predicted"/>
<reference evidence="1" key="1">
    <citation type="submission" date="2021-06" db="EMBL/GenBank/DDBJ databases">
        <authorList>
            <person name="Kallberg Y."/>
            <person name="Tangrot J."/>
            <person name="Rosling A."/>
        </authorList>
    </citation>
    <scope>NUCLEOTIDE SEQUENCE</scope>
    <source>
        <strain evidence="1">CL356</strain>
    </source>
</reference>
<dbReference type="EMBL" id="CAJVPT010024017">
    <property type="protein sequence ID" value="CAG8668370.1"/>
    <property type="molecule type" value="Genomic_DNA"/>
</dbReference>
<evidence type="ECO:0000313" key="2">
    <source>
        <dbReference type="Proteomes" id="UP000789525"/>
    </source>
</evidence>
<gene>
    <name evidence="1" type="ORF">ACOLOM_LOCUS8854</name>
</gene>